<keyword evidence="2" id="KW-0812">Transmembrane</keyword>
<feature type="region of interest" description="Disordered" evidence="1">
    <location>
        <begin position="18"/>
        <end position="134"/>
    </location>
</feature>
<feature type="compositionally biased region" description="Basic and acidic residues" evidence="1">
    <location>
        <begin position="20"/>
        <end position="74"/>
    </location>
</feature>
<evidence type="ECO:0000256" key="3">
    <source>
        <dbReference type="SAM" id="SignalP"/>
    </source>
</evidence>
<sequence length="332" mass="35860">MQAFIILCLLLSGALAFPRSGKEEGDPSHKEGTGPRHGTEMRRSEKPEDDKRQGDVTEEKREDDGGSGGEKDGKGTLSVVTDFEYSGQPAEKTNDPYKNEKADSSKGRGGEKKRTKGSSDQDKGEENFSSTPQQATKWKMAVAVVAVFLVAVVTVTLWKCHARRRASRSTAVADLTYESIEEGAPASADDGQQISMEPVYHFAQIPQTSGGKDLKESSEVIFSLAQNPLASSDNVAAHDGLGTLHFGAVVRHRPGISSISQPAVSILIFTQDLQTITRTPIGPAVPLTASLHIFILDLGEVLVVPRVKDIVQIHKELWTCNCTSPSYVTISE</sequence>
<gene>
    <name evidence="4" type="ORF">COCON_G00126440</name>
</gene>
<keyword evidence="3" id="KW-0732">Signal</keyword>
<proteinExistence type="predicted"/>
<evidence type="ECO:0000313" key="5">
    <source>
        <dbReference type="Proteomes" id="UP001152803"/>
    </source>
</evidence>
<keyword evidence="5" id="KW-1185">Reference proteome</keyword>
<dbReference type="EMBL" id="JAFJMO010000009">
    <property type="protein sequence ID" value="KAJ8267472.1"/>
    <property type="molecule type" value="Genomic_DNA"/>
</dbReference>
<organism evidence="4 5">
    <name type="scientific">Conger conger</name>
    <name type="common">Conger eel</name>
    <name type="synonym">Muraena conger</name>
    <dbReference type="NCBI Taxonomy" id="82655"/>
    <lineage>
        <taxon>Eukaryota</taxon>
        <taxon>Metazoa</taxon>
        <taxon>Chordata</taxon>
        <taxon>Craniata</taxon>
        <taxon>Vertebrata</taxon>
        <taxon>Euteleostomi</taxon>
        <taxon>Actinopterygii</taxon>
        <taxon>Neopterygii</taxon>
        <taxon>Teleostei</taxon>
        <taxon>Anguilliformes</taxon>
        <taxon>Congridae</taxon>
        <taxon>Conger</taxon>
    </lineage>
</organism>
<keyword evidence="2" id="KW-1133">Transmembrane helix</keyword>
<name>A0A9Q1DCZ5_CONCO</name>
<accession>A0A9Q1DCZ5</accession>
<feature type="transmembrane region" description="Helical" evidence="2">
    <location>
        <begin position="138"/>
        <end position="158"/>
    </location>
</feature>
<evidence type="ECO:0000256" key="2">
    <source>
        <dbReference type="SAM" id="Phobius"/>
    </source>
</evidence>
<evidence type="ECO:0000313" key="4">
    <source>
        <dbReference type="EMBL" id="KAJ8267472.1"/>
    </source>
</evidence>
<comment type="caution">
    <text evidence="4">The sequence shown here is derived from an EMBL/GenBank/DDBJ whole genome shotgun (WGS) entry which is preliminary data.</text>
</comment>
<reference evidence="4" key="1">
    <citation type="journal article" date="2023" name="Science">
        <title>Genome structures resolve the early diversification of teleost fishes.</title>
        <authorList>
            <person name="Parey E."/>
            <person name="Louis A."/>
            <person name="Montfort J."/>
            <person name="Bouchez O."/>
            <person name="Roques C."/>
            <person name="Iampietro C."/>
            <person name="Lluch J."/>
            <person name="Castinel A."/>
            <person name="Donnadieu C."/>
            <person name="Desvignes T."/>
            <person name="Floi Bucao C."/>
            <person name="Jouanno E."/>
            <person name="Wen M."/>
            <person name="Mejri S."/>
            <person name="Dirks R."/>
            <person name="Jansen H."/>
            <person name="Henkel C."/>
            <person name="Chen W.J."/>
            <person name="Zahm M."/>
            <person name="Cabau C."/>
            <person name="Klopp C."/>
            <person name="Thompson A.W."/>
            <person name="Robinson-Rechavi M."/>
            <person name="Braasch I."/>
            <person name="Lecointre G."/>
            <person name="Bobe J."/>
            <person name="Postlethwait J.H."/>
            <person name="Berthelot C."/>
            <person name="Roest Crollius H."/>
            <person name="Guiguen Y."/>
        </authorList>
    </citation>
    <scope>NUCLEOTIDE SEQUENCE</scope>
    <source>
        <strain evidence="4">Concon-B</strain>
    </source>
</reference>
<feature type="chain" id="PRO_5040517312" evidence="3">
    <location>
        <begin position="17"/>
        <end position="332"/>
    </location>
</feature>
<evidence type="ECO:0000256" key="1">
    <source>
        <dbReference type="SAM" id="MobiDB-lite"/>
    </source>
</evidence>
<feature type="compositionally biased region" description="Basic and acidic residues" evidence="1">
    <location>
        <begin position="92"/>
        <end position="126"/>
    </location>
</feature>
<dbReference type="AlphaFoldDB" id="A0A9Q1DCZ5"/>
<keyword evidence="2" id="KW-0472">Membrane</keyword>
<dbReference type="Proteomes" id="UP001152803">
    <property type="component" value="Unassembled WGS sequence"/>
</dbReference>
<protein>
    <submittedName>
        <fullName evidence="4">Uncharacterized protein</fullName>
    </submittedName>
</protein>
<feature type="signal peptide" evidence="3">
    <location>
        <begin position="1"/>
        <end position="16"/>
    </location>
</feature>